<dbReference type="PANTHER" id="PTHR36540:SF1">
    <property type="entry name" value="PYRIMIDINE_PURINE NUCLEOSIDE PHOSPHORYLASE"/>
    <property type="match status" value="1"/>
</dbReference>
<dbReference type="CDD" id="cd20296">
    <property type="entry name" value="cupin_PpnP-like"/>
    <property type="match status" value="1"/>
</dbReference>
<evidence type="ECO:0000313" key="5">
    <source>
        <dbReference type="Proteomes" id="UP000694232"/>
    </source>
</evidence>
<dbReference type="HAMAP" id="MF_01537">
    <property type="entry name" value="Nucleos_phosphorylase_PpnP"/>
    <property type="match status" value="1"/>
</dbReference>
<dbReference type="InterPro" id="IPR009664">
    <property type="entry name" value="Ppnp"/>
</dbReference>
<organism evidence="4 5">
    <name type="scientific">Vibrio ostreae</name>
    <dbReference type="NCBI Taxonomy" id="2841925"/>
    <lineage>
        <taxon>Bacteria</taxon>
        <taxon>Pseudomonadati</taxon>
        <taxon>Pseudomonadota</taxon>
        <taxon>Gammaproteobacteria</taxon>
        <taxon>Vibrionales</taxon>
        <taxon>Vibrionaceae</taxon>
        <taxon>Vibrio</taxon>
    </lineage>
</organism>
<comment type="catalytic activity">
    <reaction evidence="3">
        <text>guanosine + phosphate = alpha-D-ribose 1-phosphate + guanine</text>
        <dbReference type="Rhea" id="RHEA:13233"/>
        <dbReference type="ChEBI" id="CHEBI:16235"/>
        <dbReference type="ChEBI" id="CHEBI:16750"/>
        <dbReference type="ChEBI" id="CHEBI:43474"/>
        <dbReference type="ChEBI" id="CHEBI:57720"/>
        <dbReference type="EC" id="2.4.2.1"/>
    </reaction>
</comment>
<dbReference type="EC" id="2.4.2.1" evidence="3"/>
<dbReference type="GO" id="GO:0005829">
    <property type="term" value="C:cytosol"/>
    <property type="evidence" value="ECO:0007669"/>
    <property type="project" value="TreeGrafter"/>
</dbReference>
<keyword evidence="2 3" id="KW-0808">Transferase</keyword>
<dbReference type="GO" id="GO:0016154">
    <property type="term" value="F:pyrimidine-nucleoside phosphorylase activity"/>
    <property type="evidence" value="ECO:0007669"/>
    <property type="project" value="UniProtKB-UniRule"/>
</dbReference>
<accession>A0A975U782</accession>
<dbReference type="AlphaFoldDB" id="A0A975U782"/>
<protein>
    <recommendedName>
        <fullName evidence="3">Pyrimidine/purine nucleoside phosphorylase</fullName>
        <ecNumber evidence="3">2.4.2.1</ecNumber>
        <ecNumber evidence="3">2.4.2.2</ecNumber>
    </recommendedName>
    <alternativeName>
        <fullName evidence="3">Adenosine phosphorylase</fullName>
    </alternativeName>
    <alternativeName>
        <fullName evidence="3">Cytidine phosphorylase</fullName>
    </alternativeName>
    <alternativeName>
        <fullName evidence="3">Guanosine phosphorylase</fullName>
    </alternativeName>
    <alternativeName>
        <fullName evidence="3">Inosine phosphorylase</fullName>
    </alternativeName>
    <alternativeName>
        <fullName evidence="3">Thymidine phosphorylase</fullName>
    </alternativeName>
    <alternativeName>
        <fullName evidence="3">Uridine phosphorylase</fullName>
    </alternativeName>
    <alternativeName>
        <fullName evidence="3">Xanthosine phosphorylase</fullName>
    </alternativeName>
</protein>
<gene>
    <name evidence="3" type="primary">ppnP</name>
    <name evidence="4" type="ORF">KNV97_03780</name>
</gene>
<keyword evidence="1 3" id="KW-0328">Glycosyltransferase</keyword>
<comment type="catalytic activity">
    <reaction evidence="3">
        <text>adenosine + phosphate = alpha-D-ribose 1-phosphate + adenine</text>
        <dbReference type="Rhea" id="RHEA:27642"/>
        <dbReference type="ChEBI" id="CHEBI:16335"/>
        <dbReference type="ChEBI" id="CHEBI:16708"/>
        <dbReference type="ChEBI" id="CHEBI:43474"/>
        <dbReference type="ChEBI" id="CHEBI:57720"/>
        <dbReference type="EC" id="2.4.2.1"/>
    </reaction>
</comment>
<comment type="function">
    <text evidence="3">Catalyzes the phosphorolysis of diverse nucleosides, yielding D-ribose 1-phosphate and the respective free bases. Can use uridine, adenosine, guanosine, cytidine, thymidine, inosine and xanthosine as substrates. Also catalyzes the reverse reactions.</text>
</comment>
<comment type="catalytic activity">
    <reaction evidence="3">
        <text>inosine + phosphate = alpha-D-ribose 1-phosphate + hypoxanthine</text>
        <dbReference type="Rhea" id="RHEA:27646"/>
        <dbReference type="ChEBI" id="CHEBI:17368"/>
        <dbReference type="ChEBI" id="CHEBI:17596"/>
        <dbReference type="ChEBI" id="CHEBI:43474"/>
        <dbReference type="ChEBI" id="CHEBI:57720"/>
        <dbReference type="EC" id="2.4.2.1"/>
    </reaction>
</comment>
<evidence type="ECO:0000256" key="3">
    <source>
        <dbReference type="HAMAP-Rule" id="MF_01537"/>
    </source>
</evidence>
<evidence type="ECO:0000313" key="4">
    <source>
        <dbReference type="EMBL" id="QXO15551.1"/>
    </source>
</evidence>
<evidence type="ECO:0000256" key="1">
    <source>
        <dbReference type="ARBA" id="ARBA00022676"/>
    </source>
</evidence>
<comment type="catalytic activity">
    <reaction evidence="3">
        <text>cytidine + phosphate = cytosine + alpha-D-ribose 1-phosphate</text>
        <dbReference type="Rhea" id="RHEA:52540"/>
        <dbReference type="ChEBI" id="CHEBI:16040"/>
        <dbReference type="ChEBI" id="CHEBI:17562"/>
        <dbReference type="ChEBI" id="CHEBI:43474"/>
        <dbReference type="ChEBI" id="CHEBI:57720"/>
        <dbReference type="EC" id="2.4.2.2"/>
    </reaction>
</comment>
<dbReference type="RefSeq" id="WP_218561563.1">
    <property type="nucleotide sequence ID" value="NZ_CP076642.1"/>
</dbReference>
<dbReference type="KEGG" id="vos:KNV97_03780"/>
<dbReference type="EC" id="2.4.2.2" evidence="3"/>
<comment type="catalytic activity">
    <reaction evidence="3">
        <text>thymidine + phosphate = 2-deoxy-alpha-D-ribose 1-phosphate + thymine</text>
        <dbReference type="Rhea" id="RHEA:16037"/>
        <dbReference type="ChEBI" id="CHEBI:17748"/>
        <dbReference type="ChEBI" id="CHEBI:17821"/>
        <dbReference type="ChEBI" id="CHEBI:43474"/>
        <dbReference type="ChEBI" id="CHEBI:57259"/>
        <dbReference type="EC" id="2.4.2.2"/>
    </reaction>
</comment>
<comment type="catalytic activity">
    <reaction evidence="3">
        <text>uridine + phosphate = alpha-D-ribose 1-phosphate + uracil</text>
        <dbReference type="Rhea" id="RHEA:24388"/>
        <dbReference type="ChEBI" id="CHEBI:16704"/>
        <dbReference type="ChEBI" id="CHEBI:17568"/>
        <dbReference type="ChEBI" id="CHEBI:43474"/>
        <dbReference type="ChEBI" id="CHEBI:57720"/>
        <dbReference type="EC" id="2.4.2.2"/>
    </reaction>
</comment>
<comment type="catalytic activity">
    <reaction evidence="3">
        <text>xanthosine + phosphate = alpha-D-ribose 1-phosphate + xanthine</text>
        <dbReference type="Rhea" id="RHEA:27638"/>
        <dbReference type="ChEBI" id="CHEBI:17712"/>
        <dbReference type="ChEBI" id="CHEBI:18107"/>
        <dbReference type="ChEBI" id="CHEBI:43474"/>
        <dbReference type="ChEBI" id="CHEBI:57720"/>
        <dbReference type="EC" id="2.4.2.1"/>
    </reaction>
</comment>
<dbReference type="EMBL" id="CP076642">
    <property type="protein sequence ID" value="QXO15551.1"/>
    <property type="molecule type" value="Genomic_DNA"/>
</dbReference>
<keyword evidence="5" id="KW-1185">Reference proteome</keyword>
<comment type="catalytic activity">
    <reaction evidence="3">
        <text>a purine D-ribonucleoside + phosphate = a purine nucleobase + alpha-D-ribose 1-phosphate</text>
        <dbReference type="Rhea" id="RHEA:19805"/>
        <dbReference type="ChEBI" id="CHEBI:26386"/>
        <dbReference type="ChEBI" id="CHEBI:43474"/>
        <dbReference type="ChEBI" id="CHEBI:57720"/>
        <dbReference type="ChEBI" id="CHEBI:142355"/>
        <dbReference type="EC" id="2.4.2.1"/>
    </reaction>
</comment>
<evidence type="ECO:0000256" key="2">
    <source>
        <dbReference type="ARBA" id="ARBA00022679"/>
    </source>
</evidence>
<sequence length="93" mass="10181">MIKENTYFDGNVKSLAFEQESNTISVGVMSVGEYTFGTGAPERMTVVSGALTIKRPTDEDWQTFNAGEAFDVEGDSSFDVKVATTTAYLCEYL</sequence>
<dbReference type="PANTHER" id="PTHR36540">
    <property type="entry name" value="PYRIMIDINE/PURINE NUCLEOSIDE PHOSPHORYLASE"/>
    <property type="match status" value="1"/>
</dbReference>
<dbReference type="Proteomes" id="UP000694232">
    <property type="component" value="Chromosome 2"/>
</dbReference>
<dbReference type="FunFam" id="2.60.120.10:FF:000016">
    <property type="entry name" value="Pyrimidine/purine nucleoside phosphorylase"/>
    <property type="match status" value="1"/>
</dbReference>
<dbReference type="GO" id="GO:0004731">
    <property type="term" value="F:purine-nucleoside phosphorylase activity"/>
    <property type="evidence" value="ECO:0007669"/>
    <property type="project" value="UniProtKB-UniRule"/>
</dbReference>
<comment type="similarity">
    <text evidence="3">Belongs to the nucleoside phosphorylase PpnP family.</text>
</comment>
<name>A0A975U782_9VIBR</name>
<proteinExistence type="inferred from homology"/>
<reference evidence="4" key="1">
    <citation type="submission" date="2021-06" db="EMBL/GenBank/DDBJ databases">
        <title>Vibrio nov. sp., novel gut bacterium isolated from Yellow Sea oyster.</title>
        <authorList>
            <person name="Muhammad N."/>
            <person name="Nguyen T.H."/>
            <person name="Lee Y.-J."/>
            <person name="Ko J."/>
            <person name="Kim S.-G."/>
        </authorList>
    </citation>
    <scope>NUCLEOTIDE SEQUENCE</scope>
    <source>
        <strain evidence="4">OG9-811</strain>
    </source>
</reference>
<dbReference type="Pfam" id="PF06865">
    <property type="entry name" value="Ppnp"/>
    <property type="match status" value="1"/>
</dbReference>